<dbReference type="Proteomes" id="UP000179360">
    <property type="component" value="Unassembled WGS sequence"/>
</dbReference>
<evidence type="ECO:0000313" key="3">
    <source>
        <dbReference type="Proteomes" id="UP000179360"/>
    </source>
</evidence>
<evidence type="ECO:0000256" key="1">
    <source>
        <dbReference type="SAM" id="SignalP"/>
    </source>
</evidence>
<organism evidence="2 3">
    <name type="scientific">Candidatus Muproteobacteria bacterium RIFCSPHIGHO2_01_FULL_65_16</name>
    <dbReference type="NCBI Taxonomy" id="1817764"/>
    <lineage>
        <taxon>Bacteria</taxon>
        <taxon>Pseudomonadati</taxon>
        <taxon>Pseudomonadota</taxon>
        <taxon>Candidatus Muproteobacteria</taxon>
    </lineage>
</organism>
<dbReference type="AlphaFoldDB" id="A0A1F6TIZ5"/>
<protein>
    <recommendedName>
        <fullName evidence="4">NolW-like domain-containing protein</fullName>
    </recommendedName>
</protein>
<name>A0A1F6TIZ5_9PROT</name>
<sequence length="113" mass="12413">MKRLFLPVLLLLPLSSQAAETVTITAEQWARPRTAEAVLAFPGLGPLLEEFERAPDSRIVIRHGGDDEAVLWVEELRSWLVALGVPAARIRLQADLATAEHVLLDARARGSEP</sequence>
<comment type="caution">
    <text evidence="2">The sequence shown here is derived from an EMBL/GenBank/DDBJ whole genome shotgun (WGS) entry which is preliminary data.</text>
</comment>
<reference evidence="2 3" key="1">
    <citation type="journal article" date="2016" name="Nat. Commun.">
        <title>Thousands of microbial genomes shed light on interconnected biogeochemical processes in an aquifer system.</title>
        <authorList>
            <person name="Anantharaman K."/>
            <person name="Brown C.T."/>
            <person name="Hug L.A."/>
            <person name="Sharon I."/>
            <person name="Castelle C.J."/>
            <person name="Probst A.J."/>
            <person name="Thomas B.C."/>
            <person name="Singh A."/>
            <person name="Wilkins M.J."/>
            <person name="Karaoz U."/>
            <person name="Brodie E.L."/>
            <person name="Williams K.H."/>
            <person name="Hubbard S.S."/>
            <person name="Banfield J.F."/>
        </authorList>
    </citation>
    <scope>NUCLEOTIDE SEQUENCE [LARGE SCALE GENOMIC DNA]</scope>
</reference>
<evidence type="ECO:0000313" key="2">
    <source>
        <dbReference type="EMBL" id="OGI45092.1"/>
    </source>
</evidence>
<dbReference type="EMBL" id="MFSY01000096">
    <property type="protein sequence ID" value="OGI45092.1"/>
    <property type="molecule type" value="Genomic_DNA"/>
</dbReference>
<dbReference type="STRING" id="1817764.A2637_04190"/>
<evidence type="ECO:0008006" key="4">
    <source>
        <dbReference type="Google" id="ProtNLM"/>
    </source>
</evidence>
<accession>A0A1F6TIZ5</accession>
<feature type="signal peptide" evidence="1">
    <location>
        <begin position="1"/>
        <end position="18"/>
    </location>
</feature>
<gene>
    <name evidence="2" type="ORF">A2637_04190</name>
</gene>
<proteinExistence type="predicted"/>
<feature type="chain" id="PRO_5009225615" description="NolW-like domain-containing protein" evidence="1">
    <location>
        <begin position="19"/>
        <end position="113"/>
    </location>
</feature>
<keyword evidence="1" id="KW-0732">Signal</keyword>